<dbReference type="Pfam" id="PF07911">
    <property type="entry name" value="DUF1677"/>
    <property type="match status" value="1"/>
</dbReference>
<dbReference type="EMBL" id="JACTNZ010000008">
    <property type="protein sequence ID" value="KAG5537978.1"/>
    <property type="molecule type" value="Genomic_DNA"/>
</dbReference>
<evidence type="ECO:0000313" key="1">
    <source>
        <dbReference type="EMBL" id="KAG5537978.1"/>
    </source>
</evidence>
<gene>
    <name evidence="1" type="ORF">RHGRI_025169</name>
</gene>
<keyword evidence="2" id="KW-1185">Reference proteome</keyword>
<dbReference type="InterPro" id="IPR012876">
    <property type="entry name" value="DUF1677_pln"/>
</dbReference>
<accession>A0AAV6JCM9</accession>
<proteinExistence type="predicted"/>
<dbReference type="PANTHER" id="PTHR33108:SF32">
    <property type="entry name" value="DUF1677 FAMILY PROTEIN (DUF1677)"/>
    <property type="match status" value="1"/>
</dbReference>
<dbReference type="Proteomes" id="UP000823749">
    <property type="component" value="Chromosome 8"/>
</dbReference>
<sequence>MYLMYNFFIPEETKVEEGEVSTMSATVISDAMVMSAAEPQPVAAKLCDQIEVTYVKCDCCGLTEECTITYIERIRERYQGKWICGLCAEAVKDEIVRCERLISTEDAMNRHMNFCKKFNSAGPPANPAVHLISAMRQILRRSLDSPRSVRSMPSSPLTIGGGIERAGLARSESCFATLSLVEEHNE</sequence>
<comment type="caution">
    <text evidence="1">The sequence shown here is derived from an EMBL/GenBank/DDBJ whole genome shotgun (WGS) entry which is preliminary data.</text>
</comment>
<evidence type="ECO:0008006" key="3">
    <source>
        <dbReference type="Google" id="ProtNLM"/>
    </source>
</evidence>
<name>A0AAV6JCM9_9ERIC</name>
<evidence type="ECO:0000313" key="2">
    <source>
        <dbReference type="Proteomes" id="UP000823749"/>
    </source>
</evidence>
<protein>
    <recommendedName>
        <fullName evidence="3">DUF1677 family protein</fullName>
    </recommendedName>
</protein>
<dbReference type="AlphaFoldDB" id="A0AAV6JCM9"/>
<reference evidence="1" key="1">
    <citation type="submission" date="2020-08" db="EMBL/GenBank/DDBJ databases">
        <title>Plant Genome Project.</title>
        <authorList>
            <person name="Zhang R.-G."/>
        </authorList>
    </citation>
    <scope>NUCLEOTIDE SEQUENCE</scope>
    <source>
        <strain evidence="1">WSP0</strain>
        <tissue evidence="1">Leaf</tissue>
    </source>
</reference>
<dbReference type="PANTHER" id="PTHR33108">
    <property type="entry name" value="OS01G0745000 PROTEIN"/>
    <property type="match status" value="1"/>
</dbReference>
<organism evidence="1 2">
    <name type="scientific">Rhododendron griersonianum</name>
    <dbReference type="NCBI Taxonomy" id="479676"/>
    <lineage>
        <taxon>Eukaryota</taxon>
        <taxon>Viridiplantae</taxon>
        <taxon>Streptophyta</taxon>
        <taxon>Embryophyta</taxon>
        <taxon>Tracheophyta</taxon>
        <taxon>Spermatophyta</taxon>
        <taxon>Magnoliopsida</taxon>
        <taxon>eudicotyledons</taxon>
        <taxon>Gunneridae</taxon>
        <taxon>Pentapetalae</taxon>
        <taxon>asterids</taxon>
        <taxon>Ericales</taxon>
        <taxon>Ericaceae</taxon>
        <taxon>Ericoideae</taxon>
        <taxon>Rhodoreae</taxon>
        <taxon>Rhododendron</taxon>
    </lineage>
</organism>